<organism evidence="1 2">
    <name type="scientific">Komagataeibacter europaeus NBRC 3261</name>
    <dbReference type="NCBI Taxonomy" id="1234669"/>
    <lineage>
        <taxon>Bacteria</taxon>
        <taxon>Pseudomonadati</taxon>
        <taxon>Pseudomonadota</taxon>
        <taxon>Alphaproteobacteria</taxon>
        <taxon>Acetobacterales</taxon>
        <taxon>Acetobacteraceae</taxon>
        <taxon>Komagataeibacter</taxon>
    </lineage>
</organism>
<proteinExistence type="predicted"/>
<dbReference type="AlphaFoldDB" id="A0A0D6PXL5"/>
<evidence type="ECO:0000313" key="2">
    <source>
        <dbReference type="Proteomes" id="UP000032675"/>
    </source>
</evidence>
<comment type="caution">
    <text evidence="1">The sequence shown here is derived from an EMBL/GenBank/DDBJ whole genome shotgun (WGS) entry which is preliminary data.</text>
</comment>
<protein>
    <submittedName>
        <fullName evidence="1">Uncharacterized protein</fullName>
    </submittedName>
</protein>
<dbReference type="RefSeq" id="WP_052957763.1">
    <property type="nucleotide sequence ID" value="NZ_BANI01000027.1"/>
</dbReference>
<name>A0A0D6PXL5_KOMEU</name>
<accession>A0A0D6PXL5</accession>
<dbReference type="Proteomes" id="UP000032675">
    <property type="component" value="Unassembled WGS sequence"/>
</dbReference>
<gene>
    <name evidence="1" type="ORF">Geu3261_0027_020</name>
</gene>
<reference evidence="1 2" key="1">
    <citation type="submission" date="2012-11" db="EMBL/GenBank/DDBJ databases">
        <title>Whole genome sequence of Gluconacetobacter europaeus NBRC3261.</title>
        <authorList>
            <person name="Azuma Y."/>
            <person name="Higashiura N."/>
            <person name="Hirakawa H."/>
            <person name="Matsushita K."/>
        </authorList>
    </citation>
    <scope>NUCLEOTIDE SEQUENCE [LARGE SCALE GENOMIC DNA]</scope>
    <source>
        <strain evidence="1 2">NBRC 3261</strain>
    </source>
</reference>
<sequence>MKVGRLQDGVRVWRCLSRGPVGMVVLGIGLHAHHAHAQLIQQLFPSDIPGYSTDMTGSVVTRQMMGQQTDGIGLGSWLLRPSASENVGYNSNTLGIPGSGSPVVQTSANVSVNSRWRRHALGASVGMDDHRYPTQSIASYTNWHGNIGGTLNLGHDTLSMAYSHYQYHLSATNLGVYGVVYPVPYQVNDGRLTYTKMFGRFSLIPAFDYQDFSFGTAPGPISIDYGTISHKTETGSLTSRYEFSRGNAAVVVFRGSAAQYDSVPEASVNNYADGAGFGGVDFRSGQVWQYRLLVGGETRSFSSGRSPSVTTPTFEVNVSWMPRRIDTVNLTAARHLSDPETPFARNQVVTDVRLQWDHELRRNVFLRAYAEYGESASQSSMTVPTGSATASLEGSRLQKQIHFGGSVFWNIDRHVRASLTYNYVNNATSGGNVNYLNIPGRLSTFTSNTILLGFSFSG</sequence>
<dbReference type="Pfam" id="PF10082">
    <property type="entry name" value="BBP2_2"/>
    <property type="match status" value="1"/>
</dbReference>
<evidence type="ECO:0000313" key="1">
    <source>
        <dbReference type="EMBL" id="GAN95515.1"/>
    </source>
</evidence>
<dbReference type="EMBL" id="BANI01000027">
    <property type="protein sequence ID" value="GAN95515.1"/>
    <property type="molecule type" value="Genomic_DNA"/>
</dbReference>
<dbReference type="InterPro" id="IPR018759">
    <property type="entry name" value="BBP2_2"/>
</dbReference>